<accession>A0ABV8TK88</accession>
<protein>
    <recommendedName>
        <fullName evidence="4">L,D-peptidoglycan transpeptidase YkuD, ErfK/YbiS/YcfS/YnhG family</fullName>
    </recommendedName>
</protein>
<keyword evidence="3" id="KW-1185">Reference proteome</keyword>
<gene>
    <name evidence="2" type="ORF">ACFPC0_23990</name>
</gene>
<dbReference type="RefSeq" id="WP_381741822.1">
    <property type="nucleotide sequence ID" value="NZ_JBHSDP010000024.1"/>
</dbReference>
<dbReference type="EMBL" id="JBHSDP010000024">
    <property type="protein sequence ID" value="MFC4330791.1"/>
    <property type="molecule type" value="Genomic_DNA"/>
</dbReference>
<dbReference type="Proteomes" id="UP001595824">
    <property type="component" value="Unassembled WGS sequence"/>
</dbReference>
<reference evidence="3" key="1">
    <citation type="journal article" date="2019" name="Int. J. Syst. Evol. Microbiol.">
        <title>The Global Catalogue of Microorganisms (GCM) 10K type strain sequencing project: providing services to taxonomists for standard genome sequencing and annotation.</title>
        <authorList>
            <consortium name="The Broad Institute Genomics Platform"/>
            <consortium name="The Broad Institute Genome Sequencing Center for Infectious Disease"/>
            <person name="Wu L."/>
            <person name="Ma J."/>
        </authorList>
    </citation>
    <scope>NUCLEOTIDE SEQUENCE [LARGE SCALE GENOMIC DNA]</scope>
    <source>
        <strain evidence="3">PCU 347</strain>
    </source>
</reference>
<sequence length="288" mass="29456">MASPSKQTPRGRHRALTAGDQILATLSRAGGRLPLTAAALVVAATVTGCGSTGTGAAHDAPAAAGQTTAAAPSARDQPRTMSGGGDNAAPELPTQLPGLGPKTLSQVPADARQVVLVTGQGKDSNRSGVVLYQRTGDGWKAGATWAAHNALKGWTDEHHVGDLRSPIGVFTLSDAGGKLPDPGSKLPYTRSVSGYTVGGLGFNGEPLAGAFDYVVAIDYNHQKGTTPLDWTRPLGADRGGGIWLHVDHGGPTHGCVSIAKRHMQELLRALDPALHPAVVMGDAASLSR</sequence>
<dbReference type="PANTHER" id="PTHR38589:SF1">
    <property type="entry name" value="BLR0621 PROTEIN"/>
    <property type="match status" value="1"/>
</dbReference>
<dbReference type="PANTHER" id="PTHR38589">
    <property type="entry name" value="BLR0621 PROTEIN"/>
    <property type="match status" value="1"/>
</dbReference>
<evidence type="ECO:0000313" key="2">
    <source>
        <dbReference type="EMBL" id="MFC4330791.1"/>
    </source>
</evidence>
<name>A0ABV8TK88_9ACTN</name>
<evidence type="ECO:0008006" key="4">
    <source>
        <dbReference type="Google" id="ProtNLM"/>
    </source>
</evidence>
<feature type="region of interest" description="Disordered" evidence="1">
    <location>
        <begin position="51"/>
        <end position="104"/>
    </location>
</feature>
<proteinExistence type="predicted"/>
<organism evidence="2 3">
    <name type="scientific">Streptomyces andamanensis</name>
    <dbReference type="NCBI Taxonomy" id="1565035"/>
    <lineage>
        <taxon>Bacteria</taxon>
        <taxon>Bacillati</taxon>
        <taxon>Actinomycetota</taxon>
        <taxon>Actinomycetes</taxon>
        <taxon>Kitasatosporales</taxon>
        <taxon>Streptomycetaceae</taxon>
        <taxon>Streptomyces</taxon>
    </lineage>
</organism>
<feature type="compositionally biased region" description="Low complexity" evidence="1">
    <location>
        <begin position="54"/>
        <end position="74"/>
    </location>
</feature>
<evidence type="ECO:0000313" key="3">
    <source>
        <dbReference type="Proteomes" id="UP001595824"/>
    </source>
</evidence>
<evidence type="ECO:0000256" key="1">
    <source>
        <dbReference type="SAM" id="MobiDB-lite"/>
    </source>
</evidence>
<comment type="caution">
    <text evidence="2">The sequence shown here is derived from an EMBL/GenBank/DDBJ whole genome shotgun (WGS) entry which is preliminary data.</text>
</comment>